<evidence type="ECO:0000256" key="2">
    <source>
        <dbReference type="ARBA" id="ARBA00022857"/>
    </source>
</evidence>
<dbReference type="InterPro" id="IPR036291">
    <property type="entry name" value="NAD(P)-bd_dom_sf"/>
</dbReference>
<dbReference type="PANTHER" id="PTHR43618:SF8">
    <property type="entry name" value="7ALPHA-HYDROXYSTEROID DEHYDROGENASE"/>
    <property type="match status" value="1"/>
</dbReference>
<evidence type="ECO:0000313" key="5">
    <source>
        <dbReference type="Proteomes" id="UP000232722"/>
    </source>
</evidence>
<keyword evidence="2" id="KW-0521">NADP</keyword>
<dbReference type="Gene3D" id="3.40.50.720">
    <property type="entry name" value="NAD(P)-binding Rossmann-like Domain"/>
    <property type="match status" value="1"/>
</dbReference>
<accession>A0A2N0QCQ4</accession>
<organism evidence="4 5">
    <name type="scientific">Rhizophagus irregularis</name>
    <dbReference type="NCBI Taxonomy" id="588596"/>
    <lineage>
        <taxon>Eukaryota</taxon>
        <taxon>Fungi</taxon>
        <taxon>Fungi incertae sedis</taxon>
        <taxon>Mucoromycota</taxon>
        <taxon>Glomeromycotina</taxon>
        <taxon>Glomeromycetes</taxon>
        <taxon>Glomerales</taxon>
        <taxon>Glomeraceae</taxon>
        <taxon>Rhizophagus</taxon>
    </lineage>
</organism>
<dbReference type="VEuPathDB" id="FungiDB:FUN_024202"/>
<dbReference type="AlphaFoldDB" id="A0A2N0QCQ4"/>
<dbReference type="PANTHER" id="PTHR43618">
    <property type="entry name" value="7-ALPHA-HYDROXYSTEROID DEHYDROGENASE"/>
    <property type="match status" value="1"/>
</dbReference>
<dbReference type="InterPro" id="IPR052178">
    <property type="entry name" value="Sec_Metab_Biosynth_SDR"/>
</dbReference>
<reference evidence="4 5" key="2">
    <citation type="submission" date="2017-09" db="EMBL/GenBank/DDBJ databases">
        <title>Extensive intraspecific genome diversity in a model arbuscular mycorrhizal fungus.</title>
        <authorList>
            <person name="Chen E.C."/>
            <person name="Morin E."/>
            <person name="Beaudet D."/>
            <person name="Noel J."/>
            <person name="Ndikumana S."/>
            <person name="Charron P."/>
            <person name="St-Onge C."/>
            <person name="Giorgi J."/>
            <person name="Grigoriev I.V."/>
            <person name="Roux C."/>
            <person name="Martin F.M."/>
            <person name="Corradi N."/>
        </authorList>
    </citation>
    <scope>NUCLEOTIDE SEQUENCE [LARGE SCALE GENOMIC DNA]</scope>
    <source>
        <strain evidence="4 5">A5</strain>
    </source>
</reference>
<sequence length="85" mass="9394">MEKLNKTSNFDDALEKQARWQKLKVEVLVTGEGTGLGKMISKSFIKNGAKFYISSKILEEAATGLNRSGECIPITADITIKEKCQ</sequence>
<comment type="caution">
    <text evidence="4">The sequence shown here is derived from an EMBL/GenBank/DDBJ whole genome shotgun (WGS) entry which is preliminary data.</text>
</comment>
<keyword evidence="3" id="KW-0560">Oxidoreductase</keyword>
<dbReference type="VEuPathDB" id="FungiDB:RhiirA1_466544"/>
<dbReference type="Proteomes" id="UP000232722">
    <property type="component" value="Unassembled WGS sequence"/>
</dbReference>
<name>A0A2N0QCQ4_9GLOM</name>
<dbReference type="VEuPathDB" id="FungiDB:RhiirFUN_004559"/>
<comment type="similarity">
    <text evidence="1">Belongs to the short-chain dehydrogenases/reductases (SDR) family.</text>
</comment>
<dbReference type="SUPFAM" id="SSF51735">
    <property type="entry name" value="NAD(P)-binding Rossmann-fold domains"/>
    <property type="match status" value="1"/>
</dbReference>
<dbReference type="Pfam" id="PF00106">
    <property type="entry name" value="adh_short"/>
    <property type="match status" value="1"/>
</dbReference>
<evidence type="ECO:0000256" key="3">
    <source>
        <dbReference type="ARBA" id="ARBA00023002"/>
    </source>
</evidence>
<evidence type="ECO:0000256" key="1">
    <source>
        <dbReference type="ARBA" id="ARBA00006484"/>
    </source>
</evidence>
<gene>
    <name evidence="4" type="ORF">RhiirA5_406529</name>
</gene>
<protein>
    <submittedName>
        <fullName evidence="4">Uncharacterized protein</fullName>
    </submittedName>
</protein>
<evidence type="ECO:0000313" key="4">
    <source>
        <dbReference type="EMBL" id="PKC16840.1"/>
    </source>
</evidence>
<proteinExistence type="inferred from homology"/>
<reference evidence="4 5" key="1">
    <citation type="submission" date="2016-04" db="EMBL/GenBank/DDBJ databases">
        <title>Genome analyses suggest a sexual origin of heterokaryosis in a supposedly ancient asexual fungus.</title>
        <authorList>
            <person name="Ropars J."/>
            <person name="Sedzielewska K."/>
            <person name="Noel J."/>
            <person name="Charron P."/>
            <person name="Farinelli L."/>
            <person name="Marton T."/>
            <person name="Kruger M."/>
            <person name="Pelin A."/>
            <person name="Brachmann A."/>
            <person name="Corradi N."/>
        </authorList>
    </citation>
    <scope>NUCLEOTIDE SEQUENCE [LARGE SCALE GENOMIC DNA]</scope>
    <source>
        <strain evidence="4 5">A5</strain>
    </source>
</reference>
<dbReference type="GO" id="GO:0016491">
    <property type="term" value="F:oxidoreductase activity"/>
    <property type="evidence" value="ECO:0007669"/>
    <property type="project" value="UniProtKB-KW"/>
</dbReference>
<dbReference type="InterPro" id="IPR002347">
    <property type="entry name" value="SDR_fam"/>
</dbReference>
<dbReference type="EMBL" id="LLXJ01000032">
    <property type="protein sequence ID" value="PKC16840.1"/>
    <property type="molecule type" value="Genomic_DNA"/>
</dbReference>